<name>A0A813BGC7_9DINO</name>
<comment type="similarity">
    <text evidence="1">Belongs to the IspD/TarI cytidylyltransferase family. IspD subfamily.</text>
</comment>
<dbReference type="Gene3D" id="3.90.550.10">
    <property type="entry name" value="Spore Coat Polysaccharide Biosynthesis Protein SpsA, Chain A"/>
    <property type="match status" value="1"/>
</dbReference>
<gene>
    <name evidence="6" type="primary">ISPD</name>
    <name evidence="6" type="ORF">SNEC2469_LOCUS30238</name>
</gene>
<accession>A0A813BGC7</accession>
<dbReference type="NCBIfam" id="TIGR00453">
    <property type="entry name" value="ispD"/>
    <property type="match status" value="1"/>
</dbReference>
<dbReference type="InterPro" id="IPR001228">
    <property type="entry name" value="IspD"/>
</dbReference>
<keyword evidence="2" id="KW-0808">Transferase</keyword>
<dbReference type="OrthoDB" id="414267at2759"/>
<sequence length="815" mass="90103">MGASIPKQYIKLMGLEIALHSLDTFLACDVAEIVIVCAEEWQHIFKDHLEKVGPTEVDVKFTTGGKERQDSVNNGVAKIDAPIVAIHDGARPLVTKEEVERVVADAREHGTALLAVRTKATIKQAVGESDTFVESTPKRKLLWEAHTPQVIRSELLRKGFEKAEKEGLDVTDDVSLVEQLGEKVKLTEGEYTNIKVTTPEDIAVAETILKERGFVAPAACWARPERNAAGWLLVSCMSMSVPAVRYSDWDCQGARLVQPRRRIGVAVLRNNASDDVYYQKVVLFSAALALQVNKLTSKLDEQQSLLESEQDNAAASEVVRQQRADSSASASGLQEMQRQKAQRAQDAEGSEETLKQRYPRRWYDSIMPFQPPWDSRPTVGEVRQRLEDQTNHAVGSLANSSQIVDSKFCFPRTRQNGGDAEIGTVQLPRLVGEYSTKSFQNKLGDMLQKEAQQGEVCDESPCRWALAEECHADIFARYGFKSGTGVERLRPIVLIFQKFPDLADKVQKLWKLLGLKSSPAEFFIDDKPQQVSQELPVPQTEKRILSKARALAFQAELLGAFSAPAFQKKLAEMSRKHFTHLQDPDSRAELDSILEKTKLEILPVYGYEASSKGLQDLDVDMQQFDNDADIFVSAVAIEEALFPYCQTGRALTTDKGPLGRTGSKPTTAFTVAKLLRKQLAAFSSPSFQNGISCLRRCADVEQACEGYYHLRGRAELALPLQRRILPQYGFQGSRAGVLDMVSHCSQFITDPEVARLFDDINLKLGMTPAACARFRDTACMLFGEAPAPCPTAILRSDVTAPMAESASIAAGSGSN</sequence>
<dbReference type="GO" id="GO:0050518">
    <property type="term" value="F:2-C-methyl-D-erythritol 4-phosphate cytidylyltransferase activity"/>
    <property type="evidence" value="ECO:0007669"/>
    <property type="project" value="InterPro"/>
</dbReference>
<dbReference type="InterPro" id="IPR034683">
    <property type="entry name" value="IspD/TarI"/>
</dbReference>
<organism evidence="6 7">
    <name type="scientific">Symbiodinium necroappetens</name>
    <dbReference type="NCBI Taxonomy" id="1628268"/>
    <lineage>
        <taxon>Eukaryota</taxon>
        <taxon>Sar</taxon>
        <taxon>Alveolata</taxon>
        <taxon>Dinophyceae</taxon>
        <taxon>Suessiales</taxon>
        <taxon>Symbiodiniaceae</taxon>
        <taxon>Symbiodinium</taxon>
    </lineage>
</organism>
<dbReference type="EMBL" id="CAJNJA010070029">
    <property type="protein sequence ID" value="CAE7899813.1"/>
    <property type="molecule type" value="Genomic_DNA"/>
</dbReference>
<dbReference type="FunFam" id="3.90.550.10:FF:000003">
    <property type="entry name" value="2-C-methyl-D-erythritol 4-phosphate cytidylyltransferase"/>
    <property type="match status" value="1"/>
</dbReference>
<dbReference type="SUPFAM" id="SSF53448">
    <property type="entry name" value="Nucleotide-diphospho-sugar transferases"/>
    <property type="match status" value="1"/>
</dbReference>
<dbReference type="InterPro" id="IPR029044">
    <property type="entry name" value="Nucleotide-diphossugar_trans"/>
</dbReference>
<dbReference type="GO" id="GO:0008299">
    <property type="term" value="P:isoprenoid biosynthetic process"/>
    <property type="evidence" value="ECO:0007669"/>
    <property type="project" value="InterPro"/>
</dbReference>
<dbReference type="InterPro" id="IPR050088">
    <property type="entry name" value="IspD/TarI_cytidylyltransf_bact"/>
</dbReference>
<dbReference type="CDD" id="cd02516">
    <property type="entry name" value="CDP-ME_synthetase"/>
    <property type="match status" value="1"/>
</dbReference>
<dbReference type="Proteomes" id="UP000601435">
    <property type="component" value="Unassembled WGS sequence"/>
</dbReference>
<evidence type="ECO:0000256" key="5">
    <source>
        <dbReference type="SAM" id="MobiDB-lite"/>
    </source>
</evidence>
<keyword evidence="7" id="KW-1185">Reference proteome</keyword>
<evidence type="ECO:0000256" key="1">
    <source>
        <dbReference type="ARBA" id="ARBA00009789"/>
    </source>
</evidence>
<evidence type="ECO:0000313" key="7">
    <source>
        <dbReference type="Proteomes" id="UP000601435"/>
    </source>
</evidence>
<dbReference type="Pfam" id="PF01128">
    <property type="entry name" value="IspD"/>
    <property type="match status" value="1"/>
</dbReference>
<evidence type="ECO:0000313" key="6">
    <source>
        <dbReference type="EMBL" id="CAE7899813.1"/>
    </source>
</evidence>
<evidence type="ECO:0000256" key="4">
    <source>
        <dbReference type="ARBA" id="ARBA00069967"/>
    </source>
</evidence>
<dbReference type="HAMAP" id="MF_00108">
    <property type="entry name" value="IspD"/>
    <property type="match status" value="1"/>
</dbReference>
<keyword evidence="3" id="KW-0548">Nucleotidyltransferase</keyword>
<feature type="region of interest" description="Disordered" evidence="5">
    <location>
        <begin position="316"/>
        <end position="356"/>
    </location>
</feature>
<dbReference type="PANTHER" id="PTHR32125:SF4">
    <property type="entry name" value="2-C-METHYL-D-ERYTHRITOL 4-PHOSPHATE CYTIDYLYLTRANSFERASE, CHLOROPLASTIC"/>
    <property type="match status" value="1"/>
</dbReference>
<evidence type="ECO:0000256" key="2">
    <source>
        <dbReference type="ARBA" id="ARBA00022679"/>
    </source>
</evidence>
<reference evidence="6" key="1">
    <citation type="submission" date="2021-02" db="EMBL/GenBank/DDBJ databases">
        <authorList>
            <person name="Dougan E. K."/>
            <person name="Rhodes N."/>
            <person name="Thang M."/>
            <person name="Chan C."/>
        </authorList>
    </citation>
    <scope>NUCLEOTIDE SEQUENCE</scope>
</reference>
<comment type="caution">
    <text evidence="6">The sequence shown here is derived from an EMBL/GenBank/DDBJ whole genome shotgun (WGS) entry which is preliminary data.</text>
</comment>
<dbReference type="PANTHER" id="PTHR32125">
    <property type="entry name" value="2-C-METHYL-D-ERYTHRITOL 4-PHOSPHATE CYTIDYLYLTRANSFERASE, CHLOROPLASTIC"/>
    <property type="match status" value="1"/>
</dbReference>
<evidence type="ECO:0000256" key="3">
    <source>
        <dbReference type="ARBA" id="ARBA00022695"/>
    </source>
</evidence>
<proteinExistence type="inferred from homology"/>
<dbReference type="AlphaFoldDB" id="A0A813BGC7"/>
<protein>
    <recommendedName>
        <fullName evidence="4">2-C-methyl-D-erythritol 4-phosphate cytidylyltransferase, chloroplastic</fullName>
    </recommendedName>
</protein>